<comment type="caution">
    <text evidence="1">The sequence shown here is derived from an EMBL/GenBank/DDBJ whole genome shotgun (WGS) entry which is preliminary data.</text>
</comment>
<name>A0AAD7ZIU4_DIPPU</name>
<proteinExistence type="predicted"/>
<reference evidence="1" key="1">
    <citation type="journal article" date="2023" name="IScience">
        <title>Live-bearing cockroach genome reveals convergent evolutionary mechanisms linked to viviparity in insects and beyond.</title>
        <authorList>
            <person name="Fouks B."/>
            <person name="Harrison M.C."/>
            <person name="Mikhailova A.A."/>
            <person name="Marchal E."/>
            <person name="English S."/>
            <person name="Carruthers M."/>
            <person name="Jennings E.C."/>
            <person name="Chiamaka E.L."/>
            <person name="Frigard R.A."/>
            <person name="Pippel M."/>
            <person name="Attardo G.M."/>
            <person name="Benoit J.B."/>
            <person name="Bornberg-Bauer E."/>
            <person name="Tobe S.S."/>
        </authorList>
    </citation>
    <scope>NUCLEOTIDE SEQUENCE</scope>
    <source>
        <strain evidence="1">Stay&amp;Tobe</strain>
    </source>
</reference>
<organism evidence="1 2">
    <name type="scientific">Diploptera punctata</name>
    <name type="common">Pacific beetle cockroach</name>
    <dbReference type="NCBI Taxonomy" id="6984"/>
    <lineage>
        <taxon>Eukaryota</taxon>
        <taxon>Metazoa</taxon>
        <taxon>Ecdysozoa</taxon>
        <taxon>Arthropoda</taxon>
        <taxon>Hexapoda</taxon>
        <taxon>Insecta</taxon>
        <taxon>Pterygota</taxon>
        <taxon>Neoptera</taxon>
        <taxon>Polyneoptera</taxon>
        <taxon>Dictyoptera</taxon>
        <taxon>Blattodea</taxon>
        <taxon>Blaberoidea</taxon>
        <taxon>Blaberidae</taxon>
        <taxon>Diplopterinae</taxon>
        <taxon>Diploptera</taxon>
    </lineage>
</organism>
<keyword evidence="2" id="KW-1185">Reference proteome</keyword>
<evidence type="ECO:0000313" key="1">
    <source>
        <dbReference type="EMBL" id="KAJ9581221.1"/>
    </source>
</evidence>
<evidence type="ECO:0000313" key="2">
    <source>
        <dbReference type="Proteomes" id="UP001233999"/>
    </source>
</evidence>
<protein>
    <submittedName>
        <fullName evidence="1">Uncharacterized protein</fullName>
    </submittedName>
</protein>
<dbReference type="Proteomes" id="UP001233999">
    <property type="component" value="Unassembled WGS sequence"/>
</dbReference>
<feature type="non-terminal residue" evidence="1">
    <location>
        <position position="1"/>
    </location>
</feature>
<dbReference type="AlphaFoldDB" id="A0AAD7ZIU4"/>
<reference evidence="1" key="2">
    <citation type="submission" date="2023-05" db="EMBL/GenBank/DDBJ databases">
        <authorList>
            <person name="Fouks B."/>
        </authorList>
    </citation>
    <scope>NUCLEOTIDE SEQUENCE</scope>
    <source>
        <strain evidence="1">Stay&amp;Tobe</strain>
        <tissue evidence="1">Testes</tissue>
    </source>
</reference>
<gene>
    <name evidence="1" type="ORF">L9F63_023598</name>
</gene>
<accession>A0AAD7ZIU4</accession>
<sequence length="139" mass="15759">FNRTLSSVPYGLLRMQTISLLNFFDNFLTFDFFRESFKSHLVTGVISVLSMDSVRCRLSVPKCVVSVPCRQRSRCRLCGRPTRMPFTGVHKSVLILGALRGYWYGHFRLALSGESCRLCQCRNQDPSVFFPSSCSQGCA</sequence>
<feature type="non-terminal residue" evidence="1">
    <location>
        <position position="139"/>
    </location>
</feature>
<dbReference type="EMBL" id="JASPKZ010007971">
    <property type="protein sequence ID" value="KAJ9581221.1"/>
    <property type="molecule type" value="Genomic_DNA"/>
</dbReference>